<evidence type="ECO:0000256" key="9">
    <source>
        <dbReference type="ARBA" id="ARBA00023170"/>
    </source>
</evidence>
<evidence type="ECO:0000256" key="11">
    <source>
        <dbReference type="RuleBase" id="RU364061"/>
    </source>
</evidence>
<sequence length="315" mass="35538">MDIQVIFKVISFLLLVVIGIPGNITVMAAFVHLRLSDSKLMPPDIILTKLAFVNLLVVFTRGVPQVLTALGIKKLFNNNGCRAIIFLFRVSRALSICMTALLSCYQSIVLAPSSKRWRILKQKMPQKLLLIVIIFWCVNMLIYSWTLIFSYGPLNSTTEYTLNLEFCFVVFPTFAFYIGNGTLYLFRDFLFVGLMVLASGYIVFILYQHRKQVKGIRSSDRGQENTAETRAAKAVVMLVALYVILFGLDNIIWIYTLQVSKVATVVSDARVFFASCYSALSPILIIATNKKIQMKLKSLGQNQHHQTPETSVSHV</sequence>
<feature type="domain" description="G-protein coupled receptors family 1 profile" evidence="12">
    <location>
        <begin position="22"/>
        <end position="285"/>
    </location>
</feature>
<feature type="transmembrane region" description="Helical" evidence="11">
    <location>
        <begin position="128"/>
        <end position="148"/>
    </location>
</feature>
<evidence type="ECO:0000256" key="10">
    <source>
        <dbReference type="ARBA" id="ARBA00023224"/>
    </source>
</evidence>
<dbReference type="GeneTree" id="ENSGT01030000234553"/>
<feature type="transmembrane region" description="Helical" evidence="11">
    <location>
        <begin position="184"/>
        <end position="207"/>
    </location>
</feature>
<dbReference type="SUPFAM" id="SSF81321">
    <property type="entry name" value="Family A G protein-coupled receptor-like"/>
    <property type="match status" value="1"/>
</dbReference>
<dbReference type="GO" id="GO:0016503">
    <property type="term" value="F:pheromone receptor activity"/>
    <property type="evidence" value="ECO:0007669"/>
    <property type="project" value="InterPro"/>
</dbReference>
<comment type="subcellular location">
    <subcellularLocation>
        <location evidence="1 11">Cell membrane</location>
        <topology evidence="1 11">Multi-pass membrane protein</topology>
    </subcellularLocation>
</comment>
<evidence type="ECO:0000256" key="6">
    <source>
        <dbReference type="ARBA" id="ARBA00022989"/>
    </source>
</evidence>
<protein>
    <recommendedName>
        <fullName evidence="11">Vomeronasal type-1 receptor</fullName>
    </recommendedName>
</protein>
<keyword evidence="8 11" id="KW-0472">Membrane</keyword>
<evidence type="ECO:0000256" key="3">
    <source>
        <dbReference type="ARBA" id="ARBA00022475"/>
    </source>
</evidence>
<dbReference type="PANTHER" id="PTHR24062">
    <property type="entry name" value="VOMERONASAL TYPE-1 RECEPTOR"/>
    <property type="match status" value="1"/>
</dbReference>
<keyword evidence="10 11" id="KW-0807">Transducer</keyword>
<evidence type="ECO:0000256" key="4">
    <source>
        <dbReference type="ARBA" id="ARBA00022507"/>
    </source>
</evidence>
<reference evidence="13" key="3">
    <citation type="submission" date="2025-09" db="UniProtKB">
        <authorList>
            <consortium name="Ensembl"/>
        </authorList>
    </citation>
    <scope>IDENTIFICATION</scope>
</reference>
<evidence type="ECO:0000313" key="13">
    <source>
        <dbReference type="Ensembl" id="ENSLACP00000021242.1"/>
    </source>
</evidence>
<keyword evidence="6 11" id="KW-1133">Transmembrane helix</keyword>
<evidence type="ECO:0000256" key="2">
    <source>
        <dbReference type="ARBA" id="ARBA00010663"/>
    </source>
</evidence>
<keyword evidence="3 11" id="KW-1003">Cell membrane</keyword>
<accession>H3BH71</accession>
<evidence type="ECO:0000256" key="8">
    <source>
        <dbReference type="ARBA" id="ARBA00023136"/>
    </source>
</evidence>
<evidence type="ECO:0000256" key="7">
    <source>
        <dbReference type="ARBA" id="ARBA00023040"/>
    </source>
</evidence>
<feature type="transmembrane region" description="Helical" evidence="11">
    <location>
        <begin position="160"/>
        <end position="178"/>
    </location>
</feature>
<comment type="similarity">
    <text evidence="2 11">Belongs to the G-protein coupled receptor 1 family.</text>
</comment>
<feature type="transmembrane region" description="Helical" evidence="11">
    <location>
        <begin position="84"/>
        <end position="108"/>
    </location>
</feature>
<gene>
    <name evidence="13" type="primary">LOC102359540</name>
</gene>
<dbReference type="InterPro" id="IPR017452">
    <property type="entry name" value="GPCR_Rhodpsn_7TM"/>
</dbReference>
<dbReference type="InterPro" id="IPR004072">
    <property type="entry name" value="Vmron_rcpt_1"/>
</dbReference>
<dbReference type="GO" id="GO:0005886">
    <property type="term" value="C:plasma membrane"/>
    <property type="evidence" value="ECO:0007669"/>
    <property type="project" value="UniProtKB-SubCell"/>
</dbReference>
<reference evidence="14" key="1">
    <citation type="submission" date="2011-08" db="EMBL/GenBank/DDBJ databases">
        <title>The draft genome of Latimeria chalumnae.</title>
        <authorList>
            <person name="Di Palma F."/>
            <person name="Alfoldi J."/>
            <person name="Johnson J."/>
            <person name="Berlin A."/>
            <person name="Gnerre S."/>
            <person name="Jaffe D."/>
            <person name="MacCallum I."/>
            <person name="Young S."/>
            <person name="Walker B.J."/>
            <person name="Lander E."/>
            <person name="Lindblad-Toh K."/>
        </authorList>
    </citation>
    <scope>NUCLEOTIDE SEQUENCE [LARGE SCALE GENOMIC DNA]</scope>
    <source>
        <strain evidence="14">Wild caught</strain>
    </source>
</reference>
<keyword evidence="9 11" id="KW-0675">Receptor</keyword>
<keyword evidence="7 11" id="KW-0297">G-protein coupled receptor</keyword>
<reference evidence="13" key="2">
    <citation type="submission" date="2025-08" db="UniProtKB">
        <authorList>
            <consortium name="Ensembl"/>
        </authorList>
    </citation>
    <scope>IDENTIFICATION</scope>
</reference>
<dbReference type="Proteomes" id="UP000008672">
    <property type="component" value="Unassembled WGS sequence"/>
</dbReference>
<organism evidence="13 14">
    <name type="scientific">Latimeria chalumnae</name>
    <name type="common">Coelacanth</name>
    <dbReference type="NCBI Taxonomy" id="7897"/>
    <lineage>
        <taxon>Eukaryota</taxon>
        <taxon>Metazoa</taxon>
        <taxon>Chordata</taxon>
        <taxon>Craniata</taxon>
        <taxon>Vertebrata</taxon>
        <taxon>Euteleostomi</taxon>
        <taxon>Coelacanthiformes</taxon>
        <taxon>Coelacanthidae</taxon>
        <taxon>Latimeria</taxon>
    </lineage>
</organism>
<dbReference type="Ensembl" id="ENSLACT00000021383.1">
    <property type="protein sequence ID" value="ENSLACP00000021242.1"/>
    <property type="gene ID" value="ENSLACG00000018663.1"/>
</dbReference>
<dbReference type="Gene3D" id="1.20.1070.10">
    <property type="entry name" value="Rhodopsin 7-helix transmembrane proteins"/>
    <property type="match status" value="1"/>
</dbReference>
<evidence type="ECO:0000256" key="1">
    <source>
        <dbReference type="ARBA" id="ARBA00004651"/>
    </source>
</evidence>
<evidence type="ECO:0000259" key="12">
    <source>
        <dbReference type="PROSITE" id="PS50262"/>
    </source>
</evidence>
<dbReference type="InParanoid" id="H3BH71"/>
<feature type="transmembrane region" description="Helical" evidence="11">
    <location>
        <begin position="235"/>
        <end position="257"/>
    </location>
</feature>
<keyword evidence="14" id="KW-1185">Reference proteome</keyword>
<keyword evidence="4 11" id="KW-0589">Pheromone response</keyword>
<dbReference type="GO" id="GO:0019236">
    <property type="term" value="P:response to pheromone"/>
    <property type="evidence" value="ECO:0007669"/>
    <property type="project" value="UniProtKB-KW"/>
</dbReference>
<dbReference type="FunFam" id="1.20.1070.10:FF:000300">
    <property type="entry name" value="Vomeronasal type-1 receptor"/>
    <property type="match status" value="1"/>
</dbReference>
<evidence type="ECO:0000256" key="5">
    <source>
        <dbReference type="ARBA" id="ARBA00022692"/>
    </source>
</evidence>
<dbReference type="FunCoup" id="H3BH71">
    <property type="interactions" value="3"/>
</dbReference>
<feature type="transmembrane region" description="Helical" evidence="11">
    <location>
        <begin position="51"/>
        <end position="72"/>
    </location>
</feature>
<proteinExistence type="inferred from homology"/>
<name>H3BH71_LATCH</name>
<dbReference type="eggNOG" id="ENOG502RZ5R">
    <property type="taxonomic scope" value="Eukaryota"/>
</dbReference>
<dbReference type="PROSITE" id="PS50262">
    <property type="entry name" value="G_PROTEIN_RECEP_F1_2"/>
    <property type="match status" value="1"/>
</dbReference>
<feature type="transmembrane region" description="Helical" evidence="11">
    <location>
        <begin position="12"/>
        <end position="31"/>
    </location>
</feature>
<dbReference type="HOGENOM" id="CLU_058641_2_0_1"/>
<dbReference type="EMBL" id="AFYH01009451">
    <property type="status" value="NOT_ANNOTATED_CDS"/>
    <property type="molecule type" value="Genomic_DNA"/>
</dbReference>
<dbReference type="OMA" id="RAMCIAI"/>
<feature type="transmembrane region" description="Helical" evidence="11">
    <location>
        <begin position="269"/>
        <end position="287"/>
    </location>
</feature>
<dbReference type="Pfam" id="PF03402">
    <property type="entry name" value="V1R"/>
    <property type="match status" value="1"/>
</dbReference>
<evidence type="ECO:0000313" key="14">
    <source>
        <dbReference type="Proteomes" id="UP000008672"/>
    </source>
</evidence>
<dbReference type="AlphaFoldDB" id="H3BH71"/>
<keyword evidence="5 11" id="KW-0812">Transmembrane</keyword>